<organism evidence="10 11">
    <name type="scientific">Macleaya cordata</name>
    <name type="common">Five-seeded plume-poppy</name>
    <name type="synonym">Bocconia cordata</name>
    <dbReference type="NCBI Taxonomy" id="56857"/>
    <lineage>
        <taxon>Eukaryota</taxon>
        <taxon>Viridiplantae</taxon>
        <taxon>Streptophyta</taxon>
        <taxon>Embryophyta</taxon>
        <taxon>Tracheophyta</taxon>
        <taxon>Spermatophyta</taxon>
        <taxon>Magnoliopsida</taxon>
        <taxon>Ranunculales</taxon>
        <taxon>Papaveraceae</taxon>
        <taxon>Papaveroideae</taxon>
        <taxon>Macleaya</taxon>
    </lineage>
</organism>
<evidence type="ECO:0000256" key="6">
    <source>
        <dbReference type="SAM" id="MobiDB-lite"/>
    </source>
</evidence>
<feature type="region of interest" description="Disordered" evidence="6">
    <location>
        <begin position="331"/>
        <end position="354"/>
    </location>
</feature>
<keyword evidence="3" id="KW-0238">DNA-binding</keyword>
<accession>A0A200QDL4</accession>
<dbReference type="InParanoid" id="A0A200QDL4"/>
<dbReference type="InterPro" id="IPR052245">
    <property type="entry name" value="Plant_Stress_Dev_TF"/>
</dbReference>
<keyword evidence="2" id="KW-0805">Transcription regulation</keyword>
<name>A0A200QDL4_MACCD</name>
<dbReference type="Pfam" id="PF00249">
    <property type="entry name" value="Myb_DNA-binding"/>
    <property type="match status" value="1"/>
</dbReference>
<feature type="region of interest" description="Disordered" evidence="6">
    <location>
        <begin position="48"/>
        <end position="96"/>
    </location>
</feature>
<dbReference type="PANTHER" id="PTHR44191">
    <property type="entry name" value="TRANSCRIPTION FACTOR KUA1"/>
    <property type="match status" value="1"/>
</dbReference>
<dbReference type="PROSITE" id="PS51294">
    <property type="entry name" value="HTH_MYB"/>
    <property type="match status" value="1"/>
</dbReference>
<dbReference type="PROSITE" id="PS51293">
    <property type="entry name" value="SANT"/>
    <property type="match status" value="1"/>
</dbReference>
<dbReference type="CDD" id="cd00167">
    <property type="entry name" value="SANT"/>
    <property type="match status" value="1"/>
</dbReference>
<dbReference type="OMA" id="HMETTCN"/>
<evidence type="ECO:0000259" key="7">
    <source>
        <dbReference type="PROSITE" id="PS50090"/>
    </source>
</evidence>
<dbReference type="GO" id="GO:0003677">
    <property type="term" value="F:DNA binding"/>
    <property type="evidence" value="ECO:0007669"/>
    <property type="project" value="UniProtKB-KW"/>
</dbReference>
<evidence type="ECO:0000313" key="10">
    <source>
        <dbReference type="EMBL" id="OVA08543.1"/>
    </source>
</evidence>
<comment type="subcellular location">
    <subcellularLocation>
        <location evidence="1">Nucleus</location>
    </subcellularLocation>
</comment>
<keyword evidence="4" id="KW-0804">Transcription</keyword>
<dbReference type="InterPro" id="IPR017930">
    <property type="entry name" value="Myb_dom"/>
</dbReference>
<dbReference type="PANTHER" id="PTHR44191:SF4">
    <property type="entry name" value="OS01G0187900 PROTEIN"/>
    <property type="match status" value="1"/>
</dbReference>
<feature type="domain" description="SANT" evidence="8">
    <location>
        <begin position="101"/>
        <end position="149"/>
    </location>
</feature>
<dbReference type="SMART" id="SM00717">
    <property type="entry name" value="SANT"/>
    <property type="match status" value="1"/>
</dbReference>
<dbReference type="AlphaFoldDB" id="A0A200QDL4"/>
<dbReference type="GO" id="GO:0009739">
    <property type="term" value="P:response to gibberellin"/>
    <property type="evidence" value="ECO:0007669"/>
    <property type="project" value="TreeGrafter"/>
</dbReference>
<keyword evidence="11" id="KW-1185">Reference proteome</keyword>
<evidence type="ECO:0000259" key="9">
    <source>
        <dbReference type="PROSITE" id="PS51294"/>
    </source>
</evidence>
<gene>
    <name evidence="10" type="ORF">BVC80_209g285</name>
</gene>
<evidence type="ECO:0000256" key="1">
    <source>
        <dbReference type="ARBA" id="ARBA00004123"/>
    </source>
</evidence>
<dbReference type="FunFam" id="1.10.10.60:FF:000009">
    <property type="entry name" value="transcription factor MYB1R1"/>
    <property type="match status" value="1"/>
</dbReference>
<evidence type="ECO:0000256" key="3">
    <source>
        <dbReference type="ARBA" id="ARBA00023125"/>
    </source>
</evidence>
<reference evidence="10 11" key="1">
    <citation type="journal article" date="2017" name="Mol. Plant">
        <title>The Genome of Medicinal Plant Macleaya cordata Provides New Insights into Benzylisoquinoline Alkaloids Metabolism.</title>
        <authorList>
            <person name="Liu X."/>
            <person name="Liu Y."/>
            <person name="Huang P."/>
            <person name="Ma Y."/>
            <person name="Qing Z."/>
            <person name="Tang Q."/>
            <person name="Cao H."/>
            <person name="Cheng P."/>
            <person name="Zheng Y."/>
            <person name="Yuan Z."/>
            <person name="Zhou Y."/>
            <person name="Liu J."/>
            <person name="Tang Z."/>
            <person name="Zhuo Y."/>
            <person name="Zhang Y."/>
            <person name="Yu L."/>
            <person name="Huang J."/>
            <person name="Yang P."/>
            <person name="Peng Q."/>
            <person name="Zhang J."/>
            <person name="Jiang W."/>
            <person name="Zhang Z."/>
            <person name="Lin K."/>
            <person name="Ro D.K."/>
            <person name="Chen X."/>
            <person name="Xiong X."/>
            <person name="Shang Y."/>
            <person name="Huang S."/>
            <person name="Zeng J."/>
        </authorList>
    </citation>
    <scope>NUCLEOTIDE SEQUENCE [LARGE SCALE GENOMIC DNA]</scope>
    <source>
        <strain evidence="11">cv. BLH2017</strain>
        <tissue evidence="10">Root</tissue>
    </source>
</reference>
<sequence>MTRRCSHCSNNGHNSRTCPTRGGVKLFGVRLTDGSIKKSASMGNLSSHYYSSSSAAASPNPSSPDHLRDPNPIAEGYVSDDPAHTSCSSNCRGERKKGIPWTEEEHRLFLMGLQKLGKGDWRGIARNFVVSRTPTQVASHAQKYFIRQSNATRRKRRSSLFDMVPDLSMEPPAVPEEQFLFQSELGETEHMNSLPSLNLSLDRECDHMETTCNETPTSAEAVEETVTCSNFAPIPVFFPTYLPLPFPFWQPNLGSSSGGEEKGGGGETTSNHQVLKPTPVLSKDTRVNVDELLGMSKLTLGGGGGGGAGTRIEPSPLSIELLGAPSRQSAFHVNQPVSRSDLSKSNKSNAIHAV</sequence>
<keyword evidence="5" id="KW-0539">Nucleus</keyword>
<dbReference type="FunCoup" id="A0A200QDL4">
    <property type="interactions" value="123"/>
</dbReference>
<evidence type="ECO:0000313" key="11">
    <source>
        <dbReference type="Proteomes" id="UP000195402"/>
    </source>
</evidence>
<dbReference type="GO" id="GO:0009723">
    <property type="term" value="P:response to ethylene"/>
    <property type="evidence" value="ECO:0007669"/>
    <property type="project" value="TreeGrafter"/>
</dbReference>
<dbReference type="InterPro" id="IPR017884">
    <property type="entry name" value="SANT_dom"/>
</dbReference>
<dbReference type="STRING" id="56857.A0A200QDL4"/>
<dbReference type="Gene3D" id="1.10.10.60">
    <property type="entry name" value="Homeodomain-like"/>
    <property type="match status" value="1"/>
</dbReference>
<dbReference type="SUPFAM" id="SSF46689">
    <property type="entry name" value="Homeodomain-like"/>
    <property type="match status" value="1"/>
</dbReference>
<evidence type="ECO:0000259" key="8">
    <source>
        <dbReference type="PROSITE" id="PS51293"/>
    </source>
</evidence>
<dbReference type="InterPro" id="IPR009057">
    <property type="entry name" value="Homeodomain-like_sf"/>
</dbReference>
<feature type="compositionally biased region" description="Low complexity" evidence="6">
    <location>
        <begin position="48"/>
        <end position="64"/>
    </location>
</feature>
<dbReference type="InterPro" id="IPR006447">
    <property type="entry name" value="Myb_dom_plants"/>
</dbReference>
<dbReference type="GO" id="GO:0005634">
    <property type="term" value="C:nucleus"/>
    <property type="evidence" value="ECO:0007669"/>
    <property type="project" value="UniProtKB-SubCell"/>
</dbReference>
<dbReference type="OrthoDB" id="118550at2759"/>
<feature type="region of interest" description="Disordered" evidence="6">
    <location>
        <begin position="253"/>
        <end position="283"/>
    </location>
</feature>
<evidence type="ECO:0000256" key="2">
    <source>
        <dbReference type="ARBA" id="ARBA00023015"/>
    </source>
</evidence>
<dbReference type="Proteomes" id="UP000195402">
    <property type="component" value="Unassembled WGS sequence"/>
</dbReference>
<dbReference type="EMBL" id="MVGT01002328">
    <property type="protein sequence ID" value="OVA08543.1"/>
    <property type="molecule type" value="Genomic_DNA"/>
</dbReference>
<dbReference type="InterPro" id="IPR001005">
    <property type="entry name" value="SANT/Myb"/>
</dbReference>
<feature type="domain" description="HTH myb-type" evidence="9">
    <location>
        <begin position="93"/>
        <end position="149"/>
    </location>
</feature>
<feature type="domain" description="Myb-like" evidence="7">
    <location>
        <begin position="93"/>
        <end position="145"/>
    </location>
</feature>
<proteinExistence type="predicted"/>
<protein>
    <submittedName>
        <fullName evidence="10">SANT/Myb domain</fullName>
    </submittedName>
</protein>
<dbReference type="GO" id="GO:0006355">
    <property type="term" value="P:regulation of DNA-templated transcription"/>
    <property type="evidence" value="ECO:0007669"/>
    <property type="project" value="UniProtKB-ARBA"/>
</dbReference>
<dbReference type="PROSITE" id="PS50090">
    <property type="entry name" value="MYB_LIKE"/>
    <property type="match status" value="1"/>
</dbReference>
<evidence type="ECO:0000256" key="5">
    <source>
        <dbReference type="ARBA" id="ARBA00023242"/>
    </source>
</evidence>
<evidence type="ECO:0000256" key="4">
    <source>
        <dbReference type="ARBA" id="ARBA00023163"/>
    </source>
</evidence>
<dbReference type="NCBIfam" id="TIGR01557">
    <property type="entry name" value="myb_SHAQKYF"/>
    <property type="match status" value="1"/>
</dbReference>
<comment type="caution">
    <text evidence="10">The sequence shown here is derived from an EMBL/GenBank/DDBJ whole genome shotgun (WGS) entry which is preliminary data.</text>
</comment>